<keyword evidence="3" id="KW-1185">Reference proteome</keyword>
<keyword evidence="1" id="KW-0812">Transmembrane</keyword>
<name>A0A4R1I135_PSEEN</name>
<sequence>MTGGLTLVGDVLVPLGAILTLVTGVGTVHWLKGKRRLALIAPLSIVSVIGIIGITRVAKPDSPWARWRYDADRMVQANARFGGSVVAAERGPGSTAGFATVVVGVLGGVPLGTVTSLAGGVLIGHALLASAGRPLSGRICLGLAAVLAAVETVLVVAGLPDPATLPGAAAALVVLVGAVVLHVHAGRSTAPTPR</sequence>
<feature type="transmembrane region" description="Helical" evidence="1">
    <location>
        <begin position="12"/>
        <end position="31"/>
    </location>
</feature>
<evidence type="ECO:0000313" key="2">
    <source>
        <dbReference type="EMBL" id="TCK26139.1"/>
    </source>
</evidence>
<gene>
    <name evidence="2" type="ORF">EV378_1968</name>
</gene>
<feature type="transmembrane region" description="Helical" evidence="1">
    <location>
        <begin position="165"/>
        <end position="185"/>
    </location>
</feature>
<dbReference type="EMBL" id="SMFZ01000001">
    <property type="protein sequence ID" value="TCK26139.1"/>
    <property type="molecule type" value="Genomic_DNA"/>
</dbReference>
<dbReference type="AlphaFoldDB" id="A0A4R1I135"/>
<dbReference type="RefSeq" id="WP_132422926.1">
    <property type="nucleotide sequence ID" value="NZ_SMFZ01000001.1"/>
</dbReference>
<feature type="transmembrane region" description="Helical" evidence="1">
    <location>
        <begin position="139"/>
        <end position="159"/>
    </location>
</feature>
<organism evidence="2 3">
    <name type="scientific">Pseudonocardia endophytica</name>
    <dbReference type="NCBI Taxonomy" id="401976"/>
    <lineage>
        <taxon>Bacteria</taxon>
        <taxon>Bacillati</taxon>
        <taxon>Actinomycetota</taxon>
        <taxon>Actinomycetes</taxon>
        <taxon>Pseudonocardiales</taxon>
        <taxon>Pseudonocardiaceae</taxon>
        <taxon>Pseudonocardia</taxon>
    </lineage>
</organism>
<proteinExistence type="predicted"/>
<evidence type="ECO:0000313" key="3">
    <source>
        <dbReference type="Proteomes" id="UP000295560"/>
    </source>
</evidence>
<dbReference type="OrthoDB" id="3578789at2"/>
<dbReference type="Proteomes" id="UP000295560">
    <property type="component" value="Unassembled WGS sequence"/>
</dbReference>
<keyword evidence="1" id="KW-0472">Membrane</keyword>
<evidence type="ECO:0000256" key="1">
    <source>
        <dbReference type="SAM" id="Phobius"/>
    </source>
</evidence>
<keyword evidence="1" id="KW-1133">Transmembrane helix</keyword>
<accession>A0A4R1I135</accession>
<protein>
    <submittedName>
        <fullName evidence="2">Uncharacterized protein</fullName>
    </submittedName>
</protein>
<comment type="caution">
    <text evidence="2">The sequence shown here is derived from an EMBL/GenBank/DDBJ whole genome shotgun (WGS) entry which is preliminary data.</text>
</comment>
<reference evidence="2 3" key="1">
    <citation type="submission" date="2019-03" db="EMBL/GenBank/DDBJ databases">
        <title>Sequencing the genomes of 1000 actinobacteria strains.</title>
        <authorList>
            <person name="Klenk H.-P."/>
        </authorList>
    </citation>
    <scope>NUCLEOTIDE SEQUENCE [LARGE SCALE GENOMIC DNA]</scope>
    <source>
        <strain evidence="2 3">DSM 44969</strain>
    </source>
</reference>
<feature type="transmembrane region" description="Helical" evidence="1">
    <location>
        <begin position="98"/>
        <end position="127"/>
    </location>
</feature>
<feature type="transmembrane region" description="Helical" evidence="1">
    <location>
        <begin position="38"/>
        <end position="58"/>
    </location>
</feature>